<feature type="transmembrane region" description="Helical" evidence="1">
    <location>
        <begin position="93"/>
        <end position="114"/>
    </location>
</feature>
<sequence>MKPLYTFVSILVSIFAASLLSALIISLLFFSLPAVFYVVFVCFIGTAVFGASISFLIHWLIKSERLHGFIFKLVLHIAAAAVLIMLLDGGNVNNIFVLIAAVINAIIYFIVYTCTRRYLFNER</sequence>
<feature type="transmembrane region" description="Helical" evidence="1">
    <location>
        <begin position="69"/>
        <end position="87"/>
    </location>
</feature>
<accession>A0ABT9U1N6</accession>
<feature type="transmembrane region" description="Helical" evidence="1">
    <location>
        <begin position="7"/>
        <end position="29"/>
    </location>
</feature>
<gene>
    <name evidence="2" type="ORF">J2T15_002983</name>
</gene>
<feature type="transmembrane region" description="Helical" evidence="1">
    <location>
        <begin position="35"/>
        <end position="57"/>
    </location>
</feature>
<evidence type="ECO:0000313" key="3">
    <source>
        <dbReference type="Proteomes" id="UP001229346"/>
    </source>
</evidence>
<dbReference type="EMBL" id="JAUSSU010000005">
    <property type="protein sequence ID" value="MDQ0113542.1"/>
    <property type="molecule type" value="Genomic_DNA"/>
</dbReference>
<reference evidence="2 3" key="1">
    <citation type="submission" date="2023-07" db="EMBL/GenBank/DDBJ databases">
        <title>Sorghum-associated microbial communities from plants grown in Nebraska, USA.</title>
        <authorList>
            <person name="Schachtman D."/>
        </authorList>
    </citation>
    <scope>NUCLEOTIDE SEQUENCE [LARGE SCALE GENOMIC DNA]</scope>
    <source>
        <strain evidence="2 3">CC482</strain>
    </source>
</reference>
<protein>
    <submittedName>
        <fullName evidence="2">Membrane protein YeaQ/YmgE (Transglycosylase-associated protein family)</fullName>
    </submittedName>
</protein>
<comment type="caution">
    <text evidence="2">The sequence shown here is derived from an EMBL/GenBank/DDBJ whole genome shotgun (WGS) entry which is preliminary data.</text>
</comment>
<organism evidence="2 3">
    <name type="scientific">Paenibacillus harenae</name>
    <dbReference type="NCBI Taxonomy" id="306543"/>
    <lineage>
        <taxon>Bacteria</taxon>
        <taxon>Bacillati</taxon>
        <taxon>Bacillota</taxon>
        <taxon>Bacilli</taxon>
        <taxon>Bacillales</taxon>
        <taxon>Paenibacillaceae</taxon>
        <taxon>Paenibacillus</taxon>
    </lineage>
</organism>
<keyword evidence="1" id="KW-0812">Transmembrane</keyword>
<keyword evidence="1" id="KW-0472">Membrane</keyword>
<proteinExistence type="predicted"/>
<dbReference type="Proteomes" id="UP001229346">
    <property type="component" value="Unassembled WGS sequence"/>
</dbReference>
<keyword evidence="3" id="KW-1185">Reference proteome</keyword>
<keyword evidence="1" id="KW-1133">Transmembrane helix</keyword>
<evidence type="ECO:0000313" key="2">
    <source>
        <dbReference type="EMBL" id="MDQ0113542.1"/>
    </source>
</evidence>
<name>A0ABT9U1N6_PAEHA</name>
<dbReference type="RefSeq" id="WP_307204745.1">
    <property type="nucleotide sequence ID" value="NZ_JAUSSU010000005.1"/>
</dbReference>
<evidence type="ECO:0000256" key="1">
    <source>
        <dbReference type="SAM" id="Phobius"/>
    </source>
</evidence>